<reference evidence="7" key="1">
    <citation type="submission" date="2023-06" db="EMBL/GenBank/DDBJ databases">
        <title>Conoideocrella luteorostrata (Hypocreales: Clavicipitaceae), a potential biocontrol fungus for elongate hemlock scale in United States Christmas tree production areas.</title>
        <authorList>
            <person name="Barrett H."/>
            <person name="Lovett B."/>
            <person name="Macias A.M."/>
            <person name="Stajich J.E."/>
            <person name="Kasson M.T."/>
        </authorList>
    </citation>
    <scope>NUCLEOTIDE SEQUENCE</scope>
    <source>
        <strain evidence="7">ARSEF 14590</strain>
    </source>
</reference>
<dbReference type="PANTHER" id="PTHR23501">
    <property type="entry name" value="MAJOR FACILITATOR SUPERFAMILY"/>
    <property type="match status" value="1"/>
</dbReference>
<evidence type="ECO:0000313" key="8">
    <source>
        <dbReference type="Proteomes" id="UP001251528"/>
    </source>
</evidence>
<feature type="transmembrane region" description="Helical" evidence="5">
    <location>
        <begin position="111"/>
        <end position="134"/>
    </location>
</feature>
<comment type="caution">
    <text evidence="7">The sequence shown here is derived from an EMBL/GenBank/DDBJ whole genome shotgun (WGS) entry which is preliminary data.</text>
</comment>
<feature type="transmembrane region" description="Helical" evidence="5">
    <location>
        <begin position="202"/>
        <end position="222"/>
    </location>
</feature>
<feature type="domain" description="Major facilitator superfamily (MFS) profile" evidence="6">
    <location>
        <begin position="48"/>
        <end position="531"/>
    </location>
</feature>
<feature type="transmembrane region" description="Helical" evidence="5">
    <location>
        <begin position="140"/>
        <end position="161"/>
    </location>
</feature>
<evidence type="ECO:0000256" key="3">
    <source>
        <dbReference type="ARBA" id="ARBA00022989"/>
    </source>
</evidence>
<dbReference type="InterPro" id="IPR036259">
    <property type="entry name" value="MFS_trans_sf"/>
</dbReference>
<dbReference type="InterPro" id="IPR011701">
    <property type="entry name" value="MFS"/>
</dbReference>
<sequence>MATYIYKNFIRRQDKSEVAPNRCTHQNNSSSCPVCTEKRRAQKYRWKIVLGLVSPYALQALDATIIASALPWIASDFSQLAQQNWIVSAFTLTSAAFIPCWAQIADVFGRYVSLVAAILIMMVGSALCTAAPTAAFGMLLFGRALQGIASSGLNVVVRTILADRVTLKESAKNWALFALVGGISYGIGPVIGGYLTKANWRWCFGVNLPVGAVAVVVTVLVLRSELLGPQPIPELDETAETGRRTKFLARLKTIDVGGQVLFVVGFGLIVLALTWGGVTYAWDSAAVIVSLVLGVGFVMVFVAWERLLAPGRILGRLFPSQRAMIPWGMLTNRDVGLIFYTEIATGMALFSVLFFCNIYFIVVKGYSSNKAGLQLLYFVPGMGVGVFLCSFICNTFPRMTFPALFLGTLIEAIGVGVLPWALYKEHLPTIFGMMAMAGVGIGLRYMVAPIHGIGIFKNHRAALIGLMAIATPFGGTIGLTIMSTVFNNASGLDYTHGDFSALRGQNDSRAAEKAIHDAKSFLCCLFLGNVKLGEKGAVDDDGASNNVVFTKPYLWTLIRGRAAAVQEDAIRLESRQSSKCGHV</sequence>
<evidence type="ECO:0000256" key="4">
    <source>
        <dbReference type="ARBA" id="ARBA00023136"/>
    </source>
</evidence>
<evidence type="ECO:0000256" key="5">
    <source>
        <dbReference type="SAM" id="Phobius"/>
    </source>
</evidence>
<dbReference type="EMBL" id="JASWJB010000357">
    <property type="protein sequence ID" value="KAK2591181.1"/>
    <property type="molecule type" value="Genomic_DNA"/>
</dbReference>
<comment type="subcellular location">
    <subcellularLocation>
        <location evidence="1">Membrane</location>
        <topology evidence="1">Multi-pass membrane protein</topology>
    </subcellularLocation>
</comment>
<feature type="transmembrane region" description="Helical" evidence="5">
    <location>
        <begin position="85"/>
        <end position="104"/>
    </location>
</feature>
<keyword evidence="2 5" id="KW-0812">Transmembrane</keyword>
<evidence type="ECO:0000256" key="1">
    <source>
        <dbReference type="ARBA" id="ARBA00004141"/>
    </source>
</evidence>
<dbReference type="Pfam" id="PF07690">
    <property type="entry name" value="MFS_1"/>
    <property type="match status" value="1"/>
</dbReference>
<dbReference type="SUPFAM" id="SSF103473">
    <property type="entry name" value="MFS general substrate transporter"/>
    <property type="match status" value="1"/>
</dbReference>
<feature type="transmembrane region" description="Helical" evidence="5">
    <location>
        <begin position="260"/>
        <end position="278"/>
    </location>
</feature>
<keyword evidence="8" id="KW-1185">Reference proteome</keyword>
<feature type="transmembrane region" description="Helical" evidence="5">
    <location>
        <begin position="48"/>
        <end position="73"/>
    </location>
</feature>
<dbReference type="Proteomes" id="UP001251528">
    <property type="component" value="Unassembled WGS sequence"/>
</dbReference>
<protein>
    <recommendedName>
        <fullName evidence="6">Major facilitator superfamily (MFS) profile domain-containing protein</fullName>
    </recommendedName>
</protein>
<dbReference type="GO" id="GO:0022857">
    <property type="term" value="F:transmembrane transporter activity"/>
    <property type="evidence" value="ECO:0007669"/>
    <property type="project" value="InterPro"/>
</dbReference>
<dbReference type="GO" id="GO:0005886">
    <property type="term" value="C:plasma membrane"/>
    <property type="evidence" value="ECO:0007669"/>
    <property type="project" value="TreeGrafter"/>
</dbReference>
<accession>A0AAJ0CDW7</accession>
<feature type="transmembrane region" description="Helical" evidence="5">
    <location>
        <begin position="429"/>
        <end position="450"/>
    </location>
</feature>
<feature type="transmembrane region" description="Helical" evidence="5">
    <location>
        <begin position="284"/>
        <end position="304"/>
    </location>
</feature>
<name>A0AAJ0CDW7_9HYPO</name>
<proteinExistence type="predicted"/>
<keyword evidence="3 5" id="KW-1133">Transmembrane helix</keyword>
<feature type="transmembrane region" description="Helical" evidence="5">
    <location>
        <begin position="337"/>
        <end position="363"/>
    </location>
</feature>
<dbReference type="Gene3D" id="1.20.1720.10">
    <property type="entry name" value="Multidrug resistance protein D"/>
    <property type="match status" value="1"/>
</dbReference>
<feature type="transmembrane region" description="Helical" evidence="5">
    <location>
        <begin position="462"/>
        <end position="486"/>
    </location>
</feature>
<organism evidence="7 8">
    <name type="scientific">Conoideocrella luteorostrata</name>
    <dbReference type="NCBI Taxonomy" id="1105319"/>
    <lineage>
        <taxon>Eukaryota</taxon>
        <taxon>Fungi</taxon>
        <taxon>Dikarya</taxon>
        <taxon>Ascomycota</taxon>
        <taxon>Pezizomycotina</taxon>
        <taxon>Sordariomycetes</taxon>
        <taxon>Hypocreomycetidae</taxon>
        <taxon>Hypocreales</taxon>
        <taxon>Clavicipitaceae</taxon>
        <taxon>Conoideocrella</taxon>
    </lineage>
</organism>
<evidence type="ECO:0000259" key="6">
    <source>
        <dbReference type="PROSITE" id="PS50850"/>
    </source>
</evidence>
<dbReference type="PROSITE" id="PS50850">
    <property type="entry name" value="MFS"/>
    <property type="match status" value="1"/>
</dbReference>
<gene>
    <name evidence="7" type="ORF">QQS21_011137</name>
</gene>
<evidence type="ECO:0000313" key="7">
    <source>
        <dbReference type="EMBL" id="KAK2591181.1"/>
    </source>
</evidence>
<dbReference type="PANTHER" id="PTHR23501:SF39">
    <property type="entry name" value="MULTIDRUG TRANSPORTER, PUTATIVE (AFU_ORTHOLOGUE AFUA_1G05010)-RELATED"/>
    <property type="match status" value="1"/>
</dbReference>
<feature type="transmembrane region" description="Helical" evidence="5">
    <location>
        <begin position="375"/>
        <end position="396"/>
    </location>
</feature>
<evidence type="ECO:0000256" key="2">
    <source>
        <dbReference type="ARBA" id="ARBA00022692"/>
    </source>
</evidence>
<keyword evidence="4 5" id="KW-0472">Membrane</keyword>
<dbReference type="AlphaFoldDB" id="A0AAJ0CDW7"/>
<feature type="transmembrane region" description="Helical" evidence="5">
    <location>
        <begin position="173"/>
        <end position="196"/>
    </location>
</feature>
<dbReference type="InterPro" id="IPR020846">
    <property type="entry name" value="MFS_dom"/>
</dbReference>
<feature type="transmembrane region" description="Helical" evidence="5">
    <location>
        <begin position="403"/>
        <end position="423"/>
    </location>
</feature>